<name>A0A1G8W8Q8_9RHOB</name>
<dbReference type="AlphaFoldDB" id="A0A1G8W8Q8"/>
<dbReference type="STRING" id="571298.SAMN04488026_102348"/>
<dbReference type="RefSeq" id="WP_139188381.1">
    <property type="nucleotide sequence ID" value="NZ_FNEK01000023.1"/>
</dbReference>
<reference evidence="1 2" key="1">
    <citation type="submission" date="2016-10" db="EMBL/GenBank/DDBJ databases">
        <authorList>
            <person name="de Groot N.N."/>
        </authorList>
    </citation>
    <scope>NUCLEOTIDE SEQUENCE [LARGE SCALE GENOMIC DNA]</scope>
    <source>
        <strain evidence="1 2">DSM 25294</strain>
    </source>
</reference>
<gene>
    <name evidence="1" type="ORF">SAMN04488026_102348</name>
</gene>
<sequence length="71" mass="7948">MRVPRGCLFGIRHHANALVTIKKMFKLGQGFSAVALATVQTELESGQLVHVRTEAELDPLLVHCIFQARHR</sequence>
<proteinExistence type="predicted"/>
<dbReference type="Gene3D" id="3.40.190.290">
    <property type="match status" value="1"/>
</dbReference>
<keyword evidence="2" id="KW-1185">Reference proteome</keyword>
<evidence type="ECO:0000313" key="2">
    <source>
        <dbReference type="Proteomes" id="UP000199382"/>
    </source>
</evidence>
<dbReference type="Proteomes" id="UP000199382">
    <property type="component" value="Unassembled WGS sequence"/>
</dbReference>
<dbReference type="OrthoDB" id="9791253at2"/>
<protein>
    <submittedName>
        <fullName evidence="1">Uncharacterized protein</fullName>
    </submittedName>
</protein>
<accession>A0A1G8W8Q8</accession>
<evidence type="ECO:0000313" key="1">
    <source>
        <dbReference type="EMBL" id="SDJ74672.1"/>
    </source>
</evidence>
<dbReference type="EMBL" id="FNEK01000023">
    <property type="protein sequence ID" value="SDJ74672.1"/>
    <property type="molecule type" value="Genomic_DNA"/>
</dbReference>
<organism evidence="1 2">
    <name type="scientific">Aliiruegeria lutimaris</name>
    <dbReference type="NCBI Taxonomy" id="571298"/>
    <lineage>
        <taxon>Bacteria</taxon>
        <taxon>Pseudomonadati</taxon>
        <taxon>Pseudomonadota</taxon>
        <taxon>Alphaproteobacteria</taxon>
        <taxon>Rhodobacterales</taxon>
        <taxon>Roseobacteraceae</taxon>
        <taxon>Aliiruegeria</taxon>
    </lineage>
</organism>